<dbReference type="InterPro" id="IPR028082">
    <property type="entry name" value="Peripla_BP_I"/>
</dbReference>
<keyword evidence="6" id="KW-1185">Reference proteome</keyword>
<comment type="subcellular location">
    <subcellularLocation>
        <location evidence="1">Periplasm</location>
    </subcellularLocation>
</comment>
<dbReference type="EMBL" id="JAUSVX010000006">
    <property type="protein sequence ID" value="MDQ0470655.1"/>
    <property type="molecule type" value="Genomic_DNA"/>
</dbReference>
<dbReference type="PANTHER" id="PTHR30036:SF7">
    <property type="entry name" value="ABC TRANSPORTER PERIPLASMIC-BINDING PROTEIN YPHF"/>
    <property type="match status" value="1"/>
</dbReference>
<dbReference type="InterPro" id="IPR050555">
    <property type="entry name" value="Bact_Solute-Bind_Prot2"/>
</dbReference>
<dbReference type="SUPFAM" id="SSF53822">
    <property type="entry name" value="Periplasmic binding protein-like I"/>
    <property type="match status" value="1"/>
</dbReference>
<name>A0ABU0JAL9_9HYPH</name>
<evidence type="ECO:0000259" key="4">
    <source>
        <dbReference type="Pfam" id="PF13407"/>
    </source>
</evidence>
<dbReference type="RefSeq" id="WP_307274793.1">
    <property type="nucleotide sequence ID" value="NZ_JAUSVX010000006.1"/>
</dbReference>
<reference evidence="5 6" key="1">
    <citation type="submission" date="2023-07" db="EMBL/GenBank/DDBJ databases">
        <title>Genomic Encyclopedia of Type Strains, Phase IV (KMG-IV): sequencing the most valuable type-strain genomes for metagenomic binning, comparative biology and taxonomic classification.</title>
        <authorList>
            <person name="Goeker M."/>
        </authorList>
    </citation>
    <scope>NUCLEOTIDE SEQUENCE [LARGE SCALE GENOMIC DNA]</scope>
    <source>
        <strain evidence="5 6">DSM 19619</strain>
    </source>
</reference>
<feature type="signal peptide" evidence="3">
    <location>
        <begin position="1"/>
        <end position="26"/>
    </location>
</feature>
<organism evidence="5 6">
    <name type="scientific">Labrys wisconsinensis</name>
    <dbReference type="NCBI Taxonomy" id="425677"/>
    <lineage>
        <taxon>Bacteria</taxon>
        <taxon>Pseudomonadati</taxon>
        <taxon>Pseudomonadota</taxon>
        <taxon>Alphaproteobacteria</taxon>
        <taxon>Hyphomicrobiales</taxon>
        <taxon>Xanthobacteraceae</taxon>
        <taxon>Labrys</taxon>
    </lineage>
</organism>
<evidence type="ECO:0000256" key="3">
    <source>
        <dbReference type="SAM" id="SignalP"/>
    </source>
</evidence>
<dbReference type="Proteomes" id="UP001242480">
    <property type="component" value="Unassembled WGS sequence"/>
</dbReference>
<proteinExistence type="inferred from homology"/>
<evidence type="ECO:0000313" key="6">
    <source>
        <dbReference type="Proteomes" id="UP001242480"/>
    </source>
</evidence>
<dbReference type="InterPro" id="IPR025997">
    <property type="entry name" value="SBP_2_dom"/>
</dbReference>
<gene>
    <name evidence="5" type="ORF">QO011_003674</name>
</gene>
<accession>A0ABU0JAL9</accession>
<evidence type="ECO:0000313" key="5">
    <source>
        <dbReference type="EMBL" id="MDQ0470655.1"/>
    </source>
</evidence>
<comment type="similarity">
    <text evidence="2">Belongs to the bacterial solute-binding protein 2 family.</text>
</comment>
<keyword evidence="3" id="KW-0732">Signal</keyword>
<evidence type="ECO:0000256" key="2">
    <source>
        <dbReference type="ARBA" id="ARBA00007639"/>
    </source>
</evidence>
<dbReference type="Gene3D" id="3.40.50.2300">
    <property type="match status" value="2"/>
</dbReference>
<feature type="chain" id="PRO_5045330733" evidence="3">
    <location>
        <begin position="27"/>
        <end position="372"/>
    </location>
</feature>
<sequence>MSRITAGLVAGLALGLAVAGAGPLGAAEKTVPEGALSRQFPWGTFKLAPRIADKLRAGEKPNVVVDIEGTGIPIQGAEMRIGMKRGCDQAEKDGMAAECRLTGPVTPDTARQLSELETLLNAGQVDCLAIQPPLPNQFTGIINKYADAGVPVFTLNIDAPKAKRFAFYALNEKQAGTINGRATAELVKQRGIAVDRIAMGSGAPDQPWAQERMTGFEAGYRQVFPDAKFFNDAKHGIPTGKNFTTQEVLNSVTPFLTANPDITLFFHTDQGVEGVGNVIRNLNLAGKVFTSGFNVSGPILDSIAAGTTLVTIDQGFDYQAQAPVEQCARFLAKGEVPADPLQYLKPIVITKAGGEGEITVDDAKERLRQASK</sequence>
<dbReference type="PANTHER" id="PTHR30036">
    <property type="entry name" value="D-XYLOSE-BINDING PERIPLASMIC PROTEIN"/>
    <property type="match status" value="1"/>
</dbReference>
<evidence type="ECO:0000256" key="1">
    <source>
        <dbReference type="ARBA" id="ARBA00004418"/>
    </source>
</evidence>
<protein>
    <submittedName>
        <fullName evidence="5">Ribose transport system substrate-binding protein</fullName>
    </submittedName>
</protein>
<comment type="caution">
    <text evidence="5">The sequence shown here is derived from an EMBL/GenBank/DDBJ whole genome shotgun (WGS) entry which is preliminary data.</text>
</comment>
<feature type="domain" description="Periplasmic binding protein" evidence="4">
    <location>
        <begin position="76"/>
        <end position="332"/>
    </location>
</feature>
<dbReference type="Pfam" id="PF13407">
    <property type="entry name" value="Peripla_BP_4"/>
    <property type="match status" value="1"/>
</dbReference>